<sequence length="148" mass="16105">MNDAIPTIRAYHADDIEPVMAAWRGANALAHPFLATDFVAEVEQAIRNIYVPQAETYVLEVDGAVVGFIALLGAEIGGLFLDPAQHGNGYGRAMVDHAVALKGPLRVDVFRDNAIGRAFYERYGFEFVADELHEPSGQMNRTMAMPGA</sequence>
<dbReference type="InterPro" id="IPR000182">
    <property type="entry name" value="GNAT_dom"/>
</dbReference>
<evidence type="ECO:0000259" key="3">
    <source>
        <dbReference type="PROSITE" id="PS51186"/>
    </source>
</evidence>
<dbReference type="RefSeq" id="WP_263048948.1">
    <property type="nucleotide sequence ID" value="NZ_CP106738.1"/>
</dbReference>
<gene>
    <name evidence="4" type="ORF">N7U68_09455</name>
</gene>
<dbReference type="InterPro" id="IPR016181">
    <property type="entry name" value="Acyl_CoA_acyltransferase"/>
</dbReference>
<dbReference type="SUPFAM" id="SSF55729">
    <property type="entry name" value="Acyl-CoA N-acyltransferases (Nat)"/>
    <property type="match status" value="1"/>
</dbReference>
<evidence type="ECO:0000256" key="1">
    <source>
        <dbReference type="ARBA" id="ARBA00022679"/>
    </source>
</evidence>
<accession>A0ABY6DFB0</accession>
<dbReference type="Proteomes" id="UP001064087">
    <property type="component" value="Chromosome"/>
</dbReference>
<proteinExistence type="predicted"/>
<keyword evidence="2 4" id="KW-0012">Acyltransferase</keyword>
<keyword evidence="1 4" id="KW-0808">Transferase</keyword>
<dbReference type="EMBL" id="CP106738">
    <property type="protein sequence ID" value="UXX84839.1"/>
    <property type="molecule type" value="Genomic_DNA"/>
</dbReference>
<name>A0ABY6DFB0_9RHOB</name>
<dbReference type="EC" id="2.3.1.-" evidence="4"/>
<evidence type="ECO:0000313" key="4">
    <source>
        <dbReference type="EMBL" id="UXX84839.1"/>
    </source>
</evidence>
<dbReference type="PANTHER" id="PTHR43800">
    <property type="entry name" value="PEPTIDYL-LYSINE N-ACETYLTRANSFERASE YJAB"/>
    <property type="match status" value="1"/>
</dbReference>
<protein>
    <submittedName>
        <fullName evidence="4">GNAT family N-acetyltransferase</fullName>
        <ecNumber evidence="4">2.3.1.-</ecNumber>
    </submittedName>
</protein>
<dbReference type="Pfam" id="PF13508">
    <property type="entry name" value="Acetyltransf_7"/>
    <property type="match status" value="1"/>
</dbReference>
<dbReference type="Gene3D" id="3.40.630.30">
    <property type="match status" value="1"/>
</dbReference>
<organism evidence="4 5">
    <name type="scientific">Roseovarius pelagicus</name>
    <dbReference type="NCBI Taxonomy" id="2980108"/>
    <lineage>
        <taxon>Bacteria</taxon>
        <taxon>Pseudomonadati</taxon>
        <taxon>Pseudomonadota</taxon>
        <taxon>Alphaproteobacteria</taxon>
        <taxon>Rhodobacterales</taxon>
        <taxon>Roseobacteraceae</taxon>
        <taxon>Roseovarius</taxon>
    </lineage>
</organism>
<evidence type="ECO:0000256" key="2">
    <source>
        <dbReference type="ARBA" id="ARBA00023315"/>
    </source>
</evidence>
<dbReference type="CDD" id="cd04301">
    <property type="entry name" value="NAT_SF"/>
    <property type="match status" value="1"/>
</dbReference>
<dbReference type="PANTHER" id="PTHR43800:SF1">
    <property type="entry name" value="PEPTIDYL-LYSINE N-ACETYLTRANSFERASE YJAB"/>
    <property type="match status" value="1"/>
</dbReference>
<evidence type="ECO:0000313" key="5">
    <source>
        <dbReference type="Proteomes" id="UP001064087"/>
    </source>
</evidence>
<reference evidence="4" key="1">
    <citation type="submission" date="2022-10" db="EMBL/GenBank/DDBJ databases">
        <title>Roseovarius pelagicus sp. nov., isolated from Arctic seawater.</title>
        <authorList>
            <person name="Hong Y.W."/>
            <person name="Hwang C.Y."/>
        </authorList>
    </citation>
    <scope>NUCLEOTIDE SEQUENCE</scope>
    <source>
        <strain evidence="4">HL-MP18</strain>
    </source>
</reference>
<keyword evidence="5" id="KW-1185">Reference proteome</keyword>
<dbReference type="PROSITE" id="PS51186">
    <property type="entry name" value="GNAT"/>
    <property type="match status" value="1"/>
</dbReference>
<dbReference type="GO" id="GO:0016746">
    <property type="term" value="F:acyltransferase activity"/>
    <property type="evidence" value="ECO:0007669"/>
    <property type="project" value="UniProtKB-KW"/>
</dbReference>
<feature type="domain" description="N-acetyltransferase" evidence="3">
    <location>
        <begin position="6"/>
        <end position="148"/>
    </location>
</feature>